<sequence length="155" mass="16730">MRGRKADARSRRVPGGCNGWSVTRADGFLRAALLRALSAEERKWAAMLTETARLLHGRTDRLCDLGAVAAGTLDVRINICAGVFRDDCLGHTGSVGESWRLSGFAADGERRRGQAASTVLLRCCAKRKRLLETGPAPAICRRARTAAVVDAGRRL</sequence>
<evidence type="ECO:0000313" key="1">
    <source>
        <dbReference type="Proteomes" id="UP000887566"/>
    </source>
</evidence>
<accession>A0A914V4I6</accession>
<evidence type="ECO:0000313" key="2">
    <source>
        <dbReference type="WBParaSite" id="PSAMB.scaffold1535size30370.g13650.t1"/>
    </source>
</evidence>
<dbReference type="AlphaFoldDB" id="A0A914V4I6"/>
<keyword evidence="1" id="KW-1185">Reference proteome</keyword>
<dbReference type="Proteomes" id="UP000887566">
    <property type="component" value="Unplaced"/>
</dbReference>
<dbReference type="WBParaSite" id="PSAMB.scaffold1535size30370.g13650.t1">
    <property type="protein sequence ID" value="PSAMB.scaffold1535size30370.g13650.t1"/>
    <property type="gene ID" value="PSAMB.scaffold1535size30370.g13650"/>
</dbReference>
<organism evidence="1 2">
    <name type="scientific">Plectus sambesii</name>
    <dbReference type="NCBI Taxonomy" id="2011161"/>
    <lineage>
        <taxon>Eukaryota</taxon>
        <taxon>Metazoa</taxon>
        <taxon>Ecdysozoa</taxon>
        <taxon>Nematoda</taxon>
        <taxon>Chromadorea</taxon>
        <taxon>Plectida</taxon>
        <taxon>Plectina</taxon>
        <taxon>Plectoidea</taxon>
        <taxon>Plectidae</taxon>
        <taxon>Plectus</taxon>
    </lineage>
</organism>
<protein>
    <submittedName>
        <fullName evidence="2">Uncharacterized protein</fullName>
    </submittedName>
</protein>
<name>A0A914V4I6_9BILA</name>
<reference evidence="2" key="1">
    <citation type="submission" date="2022-11" db="UniProtKB">
        <authorList>
            <consortium name="WormBaseParasite"/>
        </authorList>
    </citation>
    <scope>IDENTIFICATION</scope>
</reference>
<proteinExistence type="predicted"/>